<keyword evidence="4 10" id="KW-1133">Transmembrane helix</keyword>
<protein>
    <recommendedName>
        <fullName evidence="11">G-protein coupled receptors family 1 profile domain-containing protein</fullName>
    </recommendedName>
</protein>
<dbReference type="PROSITE" id="PS50262">
    <property type="entry name" value="G_PROTEIN_RECEP_F1_2"/>
    <property type="match status" value="1"/>
</dbReference>
<accession>A0AAN8J1A2</accession>
<name>A0AAN8J1A2_PATCE</name>
<evidence type="ECO:0000256" key="7">
    <source>
        <dbReference type="ARBA" id="ARBA00023170"/>
    </source>
</evidence>
<keyword evidence="13" id="KW-1185">Reference proteome</keyword>
<comment type="similarity">
    <text evidence="2 9">Belongs to the G-protein coupled receptor 1 family.</text>
</comment>
<keyword evidence="3 9" id="KW-0812">Transmembrane</keyword>
<keyword evidence="6 10" id="KW-0472">Membrane</keyword>
<evidence type="ECO:0000313" key="13">
    <source>
        <dbReference type="Proteomes" id="UP001347796"/>
    </source>
</evidence>
<feature type="transmembrane region" description="Helical" evidence="10">
    <location>
        <begin position="60"/>
        <end position="85"/>
    </location>
</feature>
<feature type="transmembrane region" description="Helical" evidence="10">
    <location>
        <begin position="138"/>
        <end position="157"/>
    </location>
</feature>
<comment type="subcellular location">
    <subcellularLocation>
        <location evidence="1">Membrane</location>
        <topology evidence="1">Multi-pass membrane protein</topology>
    </subcellularLocation>
</comment>
<evidence type="ECO:0000256" key="1">
    <source>
        <dbReference type="ARBA" id="ARBA00004141"/>
    </source>
</evidence>
<dbReference type="Pfam" id="PF00001">
    <property type="entry name" value="7tm_1"/>
    <property type="match status" value="1"/>
</dbReference>
<evidence type="ECO:0000313" key="12">
    <source>
        <dbReference type="EMBL" id="KAK6169443.1"/>
    </source>
</evidence>
<evidence type="ECO:0000256" key="2">
    <source>
        <dbReference type="ARBA" id="ARBA00010663"/>
    </source>
</evidence>
<dbReference type="InterPro" id="IPR017452">
    <property type="entry name" value="GPCR_Rhodpsn_7TM"/>
</dbReference>
<evidence type="ECO:0000256" key="9">
    <source>
        <dbReference type="RuleBase" id="RU000688"/>
    </source>
</evidence>
<dbReference type="EMBL" id="JAZGQO010000015">
    <property type="protein sequence ID" value="KAK6169443.1"/>
    <property type="molecule type" value="Genomic_DNA"/>
</dbReference>
<dbReference type="InterPro" id="IPR000611">
    <property type="entry name" value="NPY_rcpt"/>
</dbReference>
<evidence type="ECO:0000256" key="10">
    <source>
        <dbReference type="SAM" id="Phobius"/>
    </source>
</evidence>
<keyword evidence="8 9" id="KW-0807">Transducer</keyword>
<dbReference type="GO" id="GO:0016020">
    <property type="term" value="C:membrane"/>
    <property type="evidence" value="ECO:0007669"/>
    <property type="project" value="UniProtKB-SubCell"/>
</dbReference>
<evidence type="ECO:0000259" key="11">
    <source>
        <dbReference type="PROSITE" id="PS50262"/>
    </source>
</evidence>
<dbReference type="SMART" id="SM01381">
    <property type="entry name" value="7TM_GPCR_Srsx"/>
    <property type="match status" value="1"/>
</dbReference>
<evidence type="ECO:0000256" key="4">
    <source>
        <dbReference type="ARBA" id="ARBA00022989"/>
    </source>
</evidence>
<dbReference type="PRINTS" id="PR00237">
    <property type="entry name" value="GPCRRHODOPSN"/>
</dbReference>
<dbReference type="InterPro" id="IPR000276">
    <property type="entry name" value="GPCR_Rhodpsn"/>
</dbReference>
<feature type="transmembrane region" description="Helical" evidence="10">
    <location>
        <begin position="279"/>
        <end position="298"/>
    </location>
</feature>
<sequence length="391" mass="44573">MESFTVTNFTNTSGIFALSVSESLMIFLYSIICFIAVVGNGCVCYLVFSKRHMRTVTNFFIASLALSDMLMAIVCIPFTFVASLVGHWPYGHPFCPALTYIQAVVVFLSAYTMLAISIERYMAINHPFLRRLSKKKSVWVIFLCWILSFLTPLPTAITSRVIPYTDADDNSTTLYCSEDWSANSDRFSYTLTIMVLQYFIPLVVLIYTYSRIVHIVWLKDVSNCDDTNEGDPRKKVIKMMITVVGIYACCWLPLHVITIAEDVNPHLYDAEYMQMVWTAAHWLAMSSCVYNPIIYGWMNSKFREGFRNIILSLRGQASVRRKPSWILPERKSLNHCAQGSKEIFGSTNQEAINLVLCDSSETHQGKDTENIPLSVYTKTITSQYFQKSEIV</sequence>
<dbReference type="PANTHER" id="PTHR24235">
    <property type="entry name" value="NEUROPEPTIDE Y RECEPTOR"/>
    <property type="match status" value="1"/>
</dbReference>
<feature type="transmembrane region" description="Helical" evidence="10">
    <location>
        <begin position="187"/>
        <end position="209"/>
    </location>
</feature>
<reference evidence="12 13" key="1">
    <citation type="submission" date="2024-01" db="EMBL/GenBank/DDBJ databases">
        <title>The genome of the rayed Mediterranean limpet Patella caerulea (Linnaeus, 1758).</title>
        <authorList>
            <person name="Anh-Thu Weber A."/>
            <person name="Halstead-Nussloch G."/>
        </authorList>
    </citation>
    <scope>NUCLEOTIDE SEQUENCE [LARGE SCALE GENOMIC DNA]</scope>
    <source>
        <strain evidence="12">AATW-2023a</strain>
        <tissue evidence="12">Whole specimen</tissue>
    </source>
</reference>
<comment type="caution">
    <text evidence="12">The sequence shown here is derived from an EMBL/GenBank/DDBJ whole genome shotgun (WGS) entry which is preliminary data.</text>
</comment>
<dbReference type="GO" id="GO:0004983">
    <property type="term" value="F:neuropeptide Y receptor activity"/>
    <property type="evidence" value="ECO:0007669"/>
    <property type="project" value="InterPro"/>
</dbReference>
<evidence type="ECO:0000256" key="8">
    <source>
        <dbReference type="ARBA" id="ARBA00023224"/>
    </source>
</evidence>
<dbReference type="PRINTS" id="PR01012">
    <property type="entry name" value="NRPEPTIDEYR"/>
</dbReference>
<organism evidence="12 13">
    <name type="scientific">Patella caerulea</name>
    <name type="common">Rayed Mediterranean limpet</name>
    <dbReference type="NCBI Taxonomy" id="87958"/>
    <lineage>
        <taxon>Eukaryota</taxon>
        <taxon>Metazoa</taxon>
        <taxon>Spiralia</taxon>
        <taxon>Lophotrochozoa</taxon>
        <taxon>Mollusca</taxon>
        <taxon>Gastropoda</taxon>
        <taxon>Patellogastropoda</taxon>
        <taxon>Patelloidea</taxon>
        <taxon>Patellidae</taxon>
        <taxon>Patella</taxon>
    </lineage>
</organism>
<feature type="transmembrane region" description="Helical" evidence="10">
    <location>
        <begin position="239"/>
        <end position="259"/>
    </location>
</feature>
<evidence type="ECO:0000256" key="6">
    <source>
        <dbReference type="ARBA" id="ARBA00023136"/>
    </source>
</evidence>
<feature type="transmembrane region" description="Helical" evidence="10">
    <location>
        <begin position="97"/>
        <end position="118"/>
    </location>
</feature>
<dbReference type="AlphaFoldDB" id="A0AAN8J1A2"/>
<dbReference type="PANTHER" id="PTHR24235:SF29">
    <property type="entry name" value="GH23382P"/>
    <property type="match status" value="1"/>
</dbReference>
<evidence type="ECO:0000256" key="3">
    <source>
        <dbReference type="ARBA" id="ARBA00022692"/>
    </source>
</evidence>
<keyword evidence="7 9" id="KW-0675">Receptor</keyword>
<evidence type="ECO:0000256" key="5">
    <source>
        <dbReference type="ARBA" id="ARBA00023040"/>
    </source>
</evidence>
<dbReference type="SUPFAM" id="SSF81321">
    <property type="entry name" value="Family A G protein-coupled receptor-like"/>
    <property type="match status" value="1"/>
</dbReference>
<keyword evidence="5 9" id="KW-0297">G-protein coupled receptor</keyword>
<proteinExistence type="inferred from homology"/>
<gene>
    <name evidence="12" type="ORF">SNE40_020499</name>
</gene>
<feature type="domain" description="G-protein coupled receptors family 1 profile" evidence="11">
    <location>
        <begin position="39"/>
        <end position="295"/>
    </location>
</feature>
<dbReference type="Proteomes" id="UP001347796">
    <property type="component" value="Unassembled WGS sequence"/>
</dbReference>
<feature type="transmembrane region" description="Helical" evidence="10">
    <location>
        <begin position="26"/>
        <end position="48"/>
    </location>
</feature>
<dbReference type="Gene3D" id="1.20.1070.10">
    <property type="entry name" value="Rhodopsin 7-helix transmembrane proteins"/>
    <property type="match status" value="1"/>
</dbReference>
<dbReference type="PROSITE" id="PS00237">
    <property type="entry name" value="G_PROTEIN_RECEP_F1_1"/>
    <property type="match status" value="1"/>
</dbReference>